<dbReference type="GO" id="GO:0006284">
    <property type="term" value="P:base-excision repair"/>
    <property type="evidence" value="ECO:0007669"/>
    <property type="project" value="TreeGrafter"/>
</dbReference>
<reference evidence="4" key="1">
    <citation type="submission" date="2021-01" db="EMBL/GenBank/DDBJ databases">
        <authorList>
            <person name="Corre E."/>
            <person name="Pelletier E."/>
            <person name="Niang G."/>
            <person name="Scheremetjew M."/>
            <person name="Finn R."/>
            <person name="Kale V."/>
            <person name="Holt S."/>
            <person name="Cochrane G."/>
            <person name="Meng A."/>
            <person name="Brown T."/>
            <person name="Cohen L."/>
        </authorList>
    </citation>
    <scope>NUCLEOTIDE SEQUENCE</scope>
    <source>
        <strain evidence="4">CCMP1661</strain>
    </source>
</reference>
<dbReference type="Pfam" id="PF08661">
    <property type="entry name" value="Rep_fac-A_3"/>
    <property type="match status" value="1"/>
</dbReference>
<dbReference type="GO" id="GO:0003684">
    <property type="term" value="F:damaged DNA binding"/>
    <property type="evidence" value="ECO:0007669"/>
    <property type="project" value="TreeGrafter"/>
</dbReference>
<dbReference type="AlphaFoldDB" id="A0A7S2UTE4"/>
<comment type="similarity">
    <text evidence="2">Belongs to the replication factor A protein 3 family.</text>
</comment>
<dbReference type="GO" id="GO:0006298">
    <property type="term" value="P:mismatch repair"/>
    <property type="evidence" value="ECO:0007669"/>
    <property type="project" value="TreeGrafter"/>
</dbReference>
<dbReference type="InterPro" id="IPR012340">
    <property type="entry name" value="NA-bd_OB-fold"/>
</dbReference>
<dbReference type="CDD" id="cd04479">
    <property type="entry name" value="RPA3"/>
    <property type="match status" value="1"/>
</dbReference>
<dbReference type="GO" id="GO:0005662">
    <property type="term" value="C:DNA replication factor A complex"/>
    <property type="evidence" value="ECO:0007669"/>
    <property type="project" value="TreeGrafter"/>
</dbReference>
<dbReference type="PANTHER" id="PTHR15114:SF1">
    <property type="entry name" value="REPLICATION PROTEIN A 14 KDA SUBUNIT"/>
    <property type="match status" value="1"/>
</dbReference>
<dbReference type="InterPro" id="IPR013970">
    <property type="entry name" value="Rfa2"/>
</dbReference>
<keyword evidence="3" id="KW-0539">Nucleus</keyword>
<evidence type="ECO:0000313" key="4">
    <source>
        <dbReference type="EMBL" id="CAD9858730.1"/>
    </source>
</evidence>
<sequence>MAETQIQEGVTPRINGSLRQNFVGRPVCLVGKVLDVQENSGSAVIQSSDGSSVQVVMAPGSSYLTSFVEIVGEVLPDLSIKEFKSIDYGENFDLDLYNQVLQLANGKYQKLFYS</sequence>
<dbReference type="SUPFAM" id="SSF50249">
    <property type="entry name" value="Nucleic acid-binding proteins"/>
    <property type="match status" value="1"/>
</dbReference>
<dbReference type="GO" id="GO:0003697">
    <property type="term" value="F:single-stranded DNA binding"/>
    <property type="evidence" value="ECO:0007669"/>
    <property type="project" value="TreeGrafter"/>
</dbReference>
<comment type="subcellular location">
    <subcellularLocation>
        <location evidence="1">Nucleus</location>
    </subcellularLocation>
</comment>
<dbReference type="GO" id="GO:0006260">
    <property type="term" value="P:DNA replication"/>
    <property type="evidence" value="ECO:0007669"/>
    <property type="project" value="InterPro"/>
</dbReference>
<evidence type="ECO:0008006" key="5">
    <source>
        <dbReference type="Google" id="ProtNLM"/>
    </source>
</evidence>
<evidence type="ECO:0000256" key="2">
    <source>
        <dbReference type="ARBA" id="ARBA00009761"/>
    </source>
</evidence>
<organism evidence="4">
    <name type="scientific">Fibrocapsa japonica</name>
    <dbReference type="NCBI Taxonomy" id="94617"/>
    <lineage>
        <taxon>Eukaryota</taxon>
        <taxon>Sar</taxon>
        <taxon>Stramenopiles</taxon>
        <taxon>Ochrophyta</taxon>
        <taxon>Raphidophyceae</taxon>
        <taxon>Chattonellales</taxon>
        <taxon>Chattonellaceae</taxon>
        <taxon>Fibrocapsa</taxon>
    </lineage>
</organism>
<evidence type="ECO:0000256" key="3">
    <source>
        <dbReference type="ARBA" id="ARBA00023242"/>
    </source>
</evidence>
<dbReference type="EMBL" id="HBHR01002834">
    <property type="protein sequence ID" value="CAD9858730.1"/>
    <property type="molecule type" value="Transcribed_RNA"/>
</dbReference>
<dbReference type="PANTHER" id="PTHR15114">
    <property type="entry name" value="REPLICATION PROTEIN A3"/>
    <property type="match status" value="1"/>
</dbReference>
<evidence type="ECO:0000256" key="1">
    <source>
        <dbReference type="ARBA" id="ARBA00004123"/>
    </source>
</evidence>
<dbReference type="GO" id="GO:0000724">
    <property type="term" value="P:double-strand break repair via homologous recombination"/>
    <property type="evidence" value="ECO:0007669"/>
    <property type="project" value="TreeGrafter"/>
</dbReference>
<dbReference type="GO" id="GO:0035861">
    <property type="term" value="C:site of double-strand break"/>
    <property type="evidence" value="ECO:0007669"/>
    <property type="project" value="TreeGrafter"/>
</dbReference>
<protein>
    <recommendedName>
        <fullName evidence="5">Replication factor A protein 3</fullName>
    </recommendedName>
</protein>
<name>A0A7S2UTE4_9STRA</name>
<gene>
    <name evidence="4" type="ORF">FJAP1339_LOCUS1248</name>
</gene>
<dbReference type="GO" id="GO:0006289">
    <property type="term" value="P:nucleotide-excision repair"/>
    <property type="evidence" value="ECO:0007669"/>
    <property type="project" value="TreeGrafter"/>
</dbReference>
<accession>A0A7S2UTE4</accession>
<dbReference type="Gene3D" id="2.40.50.140">
    <property type="entry name" value="Nucleic acid-binding proteins"/>
    <property type="match status" value="1"/>
</dbReference>
<proteinExistence type="inferred from homology"/>